<feature type="domain" description="Thioester reductase (TE)" evidence="4">
    <location>
        <begin position="676"/>
        <end position="916"/>
    </location>
</feature>
<dbReference type="InterPro" id="IPR000873">
    <property type="entry name" value="AMP-dep_synth/lig_dom"/>
</dbReference>
<dbReference type="InterPro" id="IPR042099">
    <property type="entry name" value="ANL_N_sf"/>
</dbReference>
<dbReference type="Pfam" id="PF07993">
    <property type="entry name" value="NAD_binding_4"/>
    <property type="match status" value="1"/>
</dbReference>
<protein>
    <submittedName>
        <fullName evidence="5">NRPS-like protein biosynthetic cluster</fullName>
    </submittedName>
</protein>
<evidence type="ECO:0000256" key="2">
    <source>
        <dbReference type="ARBA" id="ARBA00022553"/>
    </source>
</evidence>
<dbReference type="SUPFAM" id="SSF56801">
    <property type="entry name" value="Acetyl-CoA synthetase-like"/>
    <property type="match status" value="1"/>
</dbReference>
<evidence type="ECO:0000256" key="1">
    <source>
        <dbReference type="ARBA" id="ARBA00022450"/>
    </source>
</evidence>
<evidence type="ECO:0000313" key="5">
    <source>
        <dbReference type="EMBL" id="KAK7744112.1"/>
    </source>
</evidence>
<dbReference type="PANTHER" id="PTHR43439">
    <property type="entry name" value="PHENYLACETATE-COENZYME A LIGASE"/>
    <property type="match status" value="1"/>
</dbReference>
<dbReference type="Gene3D" id="3.40.50.12780">
    <property type="entry name" value="N-terminal domain of ligase-like"/>
    <property type="match status" value="1"/>
</dbReference>
<organism evidence="5 6">
    <name type="scientific">Cytospora paraplurivora</name>
    <dbReference type="NCBI Taxonomy" id="2898453"/>
    <lineage>
        <taxon>Eukaryota</taxon>
        <taxon>Fungi</taxon>
        <taxon>Dikarya</taxon>
        <taxon>Ascomycota</taxon>
        <taxon>Pezizomycotina</taxon>
        <taxon>Sordariomycetes</taxon>
        <taxon>Sordariomycetidae</taxon>
        <taxon>Diaporthales</taxon>
        <taxon>Cytosporaceae</taxon>
        <taxon>Cytospora</taxon>
    </lineage>
</organism>
<evidence type="ECO:0000259" key="4">
    <source>
        <dbReference type="Pfam" id="PF07993"/>
    </source>
</evidence>
<dbReference type="PANTHER" id="PTHR43439:SF2">
    <property type="entry name" value="ENZYME, PUTATIVE (JCVI)-RELATED"/>
    <property type="match status" value="1"/>
</dbReference>
<dbReference type="InterPro" id="IPR036291">
    <property type="entry name" value="NAD(P)-bd_dom_sf"/>
</dbReference>
<reference evidence="5 6" key="1">
    <citation type="journal article" date="2023" name="PLoS ONE">
        <title>Cytospora paraplurivora sp. nov. isolated from orchards with fruit tree decline syndrome in Ontario, Canada.</title>
        <authorList>
            <person name="Ilyukhin E."/>
            <person name="Nguyen H.D.T."/>
            <person name="Castle A.J."/>
            <person name="Ellouze W."/>
        </authorList>
    </citation>
    <scope>NUCLEOTIDE SEQUENCE [LARGE SCALE GENOMIC DNA]</scope>
    <source>
        <strain evidence="5 6">FDS-564</strain>
    </source>
</reference>
<name>A0AAN9UAA7_9PEZI</name>
<dbReference type="AlphaFoldDB" id="A0AAN9UAA7"/>
<proteinExistence type="predicted"/>
<sequence>MEFGRRILPQVVDYYAQTYPSRVYASIPESATDLSHGFRDVTMAKLAAVVNHLSWWLEGILGVGNLDAIAYIGPADIRNQVVQNEGMIVRTGCRALFYAEEMAPVAEALRGSQLPGVVIRSVPSLDELLLAPEDTKLYPYERTFDEARDEPCLILHSSGSTGDPKLVTMTHGTFACTDNDRNVPVPEGRIAQNAAQFDFQGGGRFYSCFPPYHLAGVHAYIDLPIFSNSATVVFGPTKLPPSGYLLSEILKHQKVRAFYVPPSIIEQWAAEPGAAEQSTDLDFILYGGGPLSPNIGQELSKTTNVCQMYGSLEVGQVQILVPQPGEWSWLELNPFEEADMQPVGDGTFEMVLHQNPKLTAHRSVWHNFPDVKEWRTGDLFVPHPSKPGLWRFHGRVDDLIVFSSSYKLRPIEMETLIQGNPLLNGALIVGQGKPEPLLIVEPKPGAVGDGSSPESLIDRIWPTVEEANKIAPSYATISRSRVLVADSARPFVRAPKGTVVRKLTAKAYAAEIDAAYLNKNPEIGDSGKVAAVENVSDFILPGVKQFVRKHVEEHFPNLLLSDTDNIFLSGLDSLGTAALSRSLEKALPPQAYPAGSNTDTMFLRLVYANPTIEKLASVIFDIITNRKVPDHSIGSDAKEMDHAVKELTEALPSQNTAAHDAIPSASSEKVNIALIGPRGSLGPSIVRDLLADPRVAKIYCLNRGNEGKELLRSITKDRKLSFDVEDERLSFFPIELGKPQIGLSSSHLDEILSNVNVIIHNAWHVDFSWTLDSYKETYLHSVRELVNISSLSPLRPRIAFVSSVASVQNWAAVFPDQPVDEAPLESYEISSPLGYGQSKHIAERVLARASDVSGTPVTILRLGQIAGPTDPDNGGGTWATDEWVPSLAALSKTLRLIPSDLPPIDWVPLDLASRAIVELALVGGDMDEMSDDQRLLRVFNVVNPNLTEWSVFVAALQRRLDKGEGRYQQLSFAEWVDALVRTDPGTLSEAEASLSTRILPYFQHLAETAARGVVLQPKFKTTESARSSRTIRELKRIDEKLIDGWLQQWEL</sequence>
<dbReference type="PROSITE" id="PS00455">
    <property type="entry name" value="AMP_BINDING"/>
    <property type="match status" value="1"/>
</dbReference>
<comment type="caution">
    <text evidence="5">The sequence shown here is derived from an EMBL/GenBank/DDBJ whole genome shotgun (WGS) entry which is preliminary data.</text>
</comment>
<dbReference type="PROSITE" id="PS00012">
    <property type="entry name" value="PHOSPHOPANTETHEINE"/>
    <property type="match status" value="1"/>
</dbReference>
<feature type="domain" description="AMP-dependent synthetase/ligase" evidence="3">
    <location>
        <begin position="74"/>
        <end position="317"/>
    </location>
</feature>
<evidence type="ECO:0000259" key="3">
    <source>
        <dbReference type="Pfam" id="PF00501"/>
    </source>
</evidence>
<keyword evidence="2" id="KW-0597">Phosphoprotein</keyword>
<dbReference type="Pfam" id="PF23562">
    <property type="entry name" value="AMP-binding_C_3"/>
    <property type="match status" value="1"/>
</dbReference>
<accession>A0AAN9UAA7</accession>
<dbReference type="InterPro" id="IPR020845">
    <property type="entry name" value="AMP-binding_CS"/>
</dbReference>
<dbReference type="EMBL" id="JAJSPL020000011">
    <property type="protein sequence ID" value="KAK7744112.1"/>
    <property type="molecule type" value="Genomic_DNA"/>
</dbReference>
<keyword evidence="6" id="KW-1185">Reference proteome</keyword>
<keyword evidence="1" id="KW-0596">Phosphopantetheine</keyword>
<dbReference type="Gene3D" id="3.40.50.720">
    <property type="entry name" value="NAD(P)-binding Rossmann-like Domain"/>
    <property type="match status" value="1"/>
</dbReference>
<dbReference type="InterPro" id="IPR051414">
    <property type="entry name" value="Adenylate-forming_Reductase"/>
</dbReference>
<dbReference type="InterPro" id="IPR006162">
    <property type="entry name" value="Ppantetheine_attach_site"/>
</dbReference>
<dbReference type="SUPFAM" id="SSF51735">
    <property type="entry name" value="NAD(P)-binding Rossmann-fold domains"/>
    <property type="match status" value="1"/>
</dbReference>
<dbReference type="InterPro" id="IPR013120">
    <property type="entry name" value="FAR_NAD-bd"/>
</dbReference>
<gene>
    <name evidence="5" type="ORF">SLS53_003633</name>
</gene>
<dbReference type="Proteomes" id="UP001320245">
    <property type="component" value="Unassembled WGS sequence"/>
</dbReference>
<evidence type="ECO:0000313" key="6">
    <source>
        <dbReference type="Proteomes" id="UP001320245"/>
    </source>
</evidence>
<dbReference type="Pfam" id="PF00501">
    <property type="entry name" value="AMP-binding"/>
    <property type="match status" value="1"/>
</dbReference>